<evidence type="ECO:0000256" key="4">
    <source>
        <dbReference type="ARBA" id="ARBA00012095"/>
    </source>
</evidence>
<dbReference type="PRINTS" id="PR00107">
    <property type="entry name" value="PHOSPHOCPHPR"/>
</dbReference>
<evidence type="ECO:0000256" key="6">
    <source>
        <dbReference type="ARBA" id="ARBA00022679"/>
    </source>
</evidence>
<comment type="function">
    <text evidence="2">Component of the dihydroxyacetone kinase complex, which is responsible for the phosphoenolpyruvate (PEP)-dependent phosphorylation of dihydroxyacetone. DhaM serves as the phosphoryl donor. Is phosphorylated by phosphoenolpyruvate in an EI- and HPr-dependent reaction, and a phosphorelay system on histidine residues finally leads to phosphoryl transfer to DhaL and dihydroxyacetone.</text>
</comment>
<dbReference type="CDD" id="cd00367">
    <property type="entry name" value="PTS-HPr_like"/>
    <property type="match status" value="1"/>
</dbReference>
<dbReference type="Gene3D" id="3.30.1340.10">
    <property type="entry name" value="HPr-like"/>
    <property type="match status" value="1"/>
</dbReference>
<name>A0ABP8ERY8_9MICO</name>
<dbReference type="PROSITE" id="PS00369">
    <property type="entry name" value="PTS_HPR_HIS"/>
    <property type="match status" value="1"/>
</dbReference>
<evidence type="ECO:0000313" key="10">
    <source>
        <dbReference type="EMBL" id="GAA4286692.1"/>
    </source>
</evidence>
<dbReference type="Gene3D" id="3.40.50.510">
    <property type="entry name" value="Phosphotransferase system, mannose-type IIA component"/>
    <property type="match status" value="1"/>
</dbReference>
<dbReference type="InterPro" id="IPR000032">
    <property type="entry name" value="HPr-like"/>
</dbReference>
<evidence type="ECO:0000256" key="5">
    <source>
        <dbReference type="ARBA" id="ARBA00020422"/>
    </source>
</evidence>
<evidence type="ECO:0000256" key="1">
    <source>
        <dbReference type="ARBA" id="ARBA00001113"/>
    </source>
</evidence>
<dbReference type="PANTHER" id="PTHR38594">
    <property type="entry name" value="PEP-DEPENDENT DIHYDROXYACETONE KINASE, PHOSPHORYL DONOR SUBUNIT DHAM"/>
    <property type="match status" value="1"/>
</dbReference>
<dbReference type="SUPFAM" id="SSF55594">
    <property type="entry name" value="HPr-like"/>
    <property type="match status" value="1"/>
</dbReference>
<evidence type="ECO:0000256" key="3">
    <source>
        <dbReference type="ARBA" id="ARBA00003681"/>
    </source>
</evidence>
<evidence type="ECO:0000259" key="8">
    <source>
        <dbReference type="PROSITE" id="PS51096"/>
    </source>
</evidence>
<feature type="domain" description="PTS EIIA type-4" evidence="8">
    <location>
        <begin position="6"/>
        <end position="148"/>
    </location>
</feature>
<dbReference type="InterPro" id="IPR001020">
    <property type="entry name" value="PTS_HPr_His_P_site"/>
</dbReference>
<dbReference type="InterPro" id="IPR039643">
    <property type="entry name" value="DhaM"/>
</dbReference>
<keyword evidence="11" id="KW-1185">Reference proteome</keyword>
<dbReference type="InterPro" id="IPR036662">
    <property type="entry name" value="PTS_EIIA_man-typ_sf"/>
</dbReference>
<dbReference type="EMBL" id="BAABBA010000004">
    <property type="protein sequence ID" value="GAA4286692.1"/>
    <property type="molecule type" value="Genomic_DNA"/>
</dbReference>
<dbReference type="PANTHER" id="PTHR38594:SF1">
    <property type="entry name" value="PEP-DEPENDENT DIHYDROXYACETONE KINASE, PHOSPHORYL DONOR SUBUNIT DHAM"/>
    <property type="match status" value="1"/>
</dbReference>
<evidence type="ECO:0000313" key="11">
    <source>
        <dbReference type="Proteomes" id="UP001499841"/>
    </source>
</evidence>
<reference evidence="11" key="1">
    <citation type="journal article" date="2019" name="Int. J. Syst. Evol. Microbiol.">
        <title>The Global Catalogue of Microorganisms (GCM) 10K type strain sequencing project: providing services to taxonomists for standard genome sequencing and annotation.</title>
        <authorList>
            <consortium name="The Broad Institute Genomics Platform"/>
            <consortium name="The Broad Institute Genome Sequencing Center for Infectious Disease"/>
            <person name="Wu L."/>
            <person name="Ma J."/>
        </authorList>
    </citation>
    <scope>NUCLEOTIDE SEQUENCE [LARGE SCALE GENOMIC DNA]</scope>
    <source>
        <strain evidence="11">JCM 17459</strain>
    </source>
</reference>
<dbReference type="InterPro" id="IPR012844">
    <property type="entry name" value="DhaM_N"/>
</dbReference>
<dbReference type="RefSeq" id="WP_345038483.1">
    <property type="nucleotide sequence ID" value="NZ_BAABBA010000004.1"/>
</dbReference>
<dbReference type="InterPro" id="IPR004701">
    <property type="entry name" value="PTS_EIIA_man-typ"/>
</dbReference>
<sequence length="263" mass="24759">MSAAPTTALVIVSHSARLAEGVVEVASQMAPDVALRAAGGTDDGGIGTSFDAVSSAVAELLGSDGVTGVTVLTDLGSATMTAESVIESLDDDDAARVTLADGPLVEGAVAGAVAAQGGADHAAVARVVAEAAGSFGAAADVTVPAEGVAAAVGAAADGAETRADGAGGDGAGGAGALSRTFTLTNEVGLHARPAALLARLVAGYDATVAVNGVDGASVLALMGLGLEKGDEMLVTASGPQAAEALDGVAAAVAEGFGEGPGAR</sequence>
<keyword evidence="6" id="KW-0808">Transferase</keyword>
<dbReference type="Proteomes" id="UP001499841">
    <property type="component" value="Unassembled WGS sequence"/>
</dbReference>
<dbReference type="NCBIfam" id="TIGR01003">
    <property type="entry name" value="PTS_HPr_family"/>
    <property type="match status" value="1"/>
</dbReference>
<dbReference type="EC" id="2.7.1.121" evidence="4"/>
<dbReference type="Pfam" id="PF00381">
    <property type="entry name" value="PTS-HPr"/>
    <property type="match status" value="1"/>
</dbReference>
<dbReference type="PROSITE" id="PS51096">
    <property type="entry name" value="PTS_EIIA_TYPE_4"/>
    <property type="match status" value="1"/>
</dbReference>
<dbReference type="InterPro" id="IPR035895">
    <property type="entry name" value="HPr-like_sf"/>
</dbReference>
<proteinExistence type="predicted"/>
<comment type="caution">
    <text evidence="10">The sequence shown here is derived from an EMBL/GenBank/DDBJ whole genome shotgun (WGS) entry which is preliminary data.</text>
</comment>
<evidence type="ECO:0000256" key="7">
    <source>
        <dbReference type="ARBA" id="ARBA00046577"/>
    </source>
</evidence>
<feature type="domain" description="HPr" evidence="9">
    <location>
        <begin position="176"/>
        <end position="259"/>
    </location>
</feature>
<keyword evidence="10" id="KW-0418">Kinase</keyword>
<comment type="function">
    <text evidence="3">General (non sugar-specific) component of the phosphoenolpyruvate-dependent sugar phosphotransferase system (sugar PTS). This major carbohydrate active-transport system catalyzes the phosphorylation of incoming sugar substrates concomitantly with their translocation across the cell membrane. The phosphoryl group from phosphoenolpyruvate (PEP) is transferred to the phosphoryl carrier protein HPr by enzyme I. Phospho-HPr then transfers it to the PTS EIIA domain.</text>
</comment>
<comment type="catalytic activity">
    <reaction evidence="1">
        <text>dihydroxyacetone + phosphoenolpyruvate = dihydroxyacetone phosphate + pyruvate</text>
        <dbReference type="Rhea" id="RHEA:18381"/>
        <dbReference type="ChEBI" id="CHEBI:15361"/>
        <dbReference type="ChEBI" id="CHEBI:16016"/>
        <dbReference type="ChEBI" id="CHEBI:57642"/>
        <dbReference type="ChEBI" id="CHEBI:58702"/>
        <dbReference type="EC" id="2.7.1.121"/>
    </reaction>
</comment>
<gene>
    <name evidence="10" type="primary">dhaM</name>
    <name evidence="10" type="ORF">GCM10022262_10510</name>
</gene>
<evidence type="ECO:0000259" key="9">
    <source>
        <dbReference type="PROSITE" id="PS51350"/>
    </source>
</evidence>
<evidence type="ECO:0000256" key="2">
    <source>
        <dbReference type="ARBA" id="ARBA00002788"/>
    </source>
</evidence>
<organism evidence="10 11">
    <name type="scientific">Georgenia daeguensis</name>
    <dbReference type="NCBI Taxonomy" id="908355"/>
    <lineage>
        <taxon>Bacteria</taxon>
        <taxon>Bacillati</taxon>
        <taxon>Actinomycetota</taxon>
        <taxon>Actinomycetes</taxon>
        <taxon>Micrococcales</taxon>
        <taxon>Bogoriellaceae</taxon>
        <taxon>Georgenia</taxon>
    </lineage>
</organism>
<dbReference type="Pfam" id="PF03610">
    <property type="entry name" value="EIIA-man"/>
    <property type="match status" value="1"/>
</dbReference>
<comment type="subunit">
    <text evidence="7">Homodimer. The dihydroxyacetone kinase complex is composed of a homodimer of DhaM, a homodimer of DhaK and the subunit DhaL.</text>
</comment>
<accession>A0ABP8ERY8</accession>
<dbReference type="PROSITE" id="PS51350">
    <property type="entry name" value="PTS_HPR_DOM"/>
    <property type="match status" value="1"/>
</dbReference>
<protein>
    <recommendedName>
        <fullName evidence="5">Phosphocarrier protein HPr</fullName>
        <ecNumber evidence="4">2.7.1.121</ecNumber>
    </recommendedName>
</protein>
<dbReference type="SUPFAM" id="SSF53062">
    <property type="entry name" value="PTS system fructose IIA component-like"/>
    <property type="match status" value="1"/>
</dbReference>
<dbReference type="NCBIfam" id="TIGR02364">
    <property type="entry name" value="dha_pts"/>
    <property type="match status" value="1"/>
</dbReference>
<dbReference type="GO" id="GO:0016301">
    <property type="term" value="F:kinase activity"/>
    <property type="evidence" value="ECO:0007669"/>
    <property type="project" value="UniProtKB-KW"/>
</dbReference>